<proteinExistence type="predicted"/>
<dbReference type="AlphaFoldDB" id="A0A8X6P8F0"/>
<reference evidence="2" key="1">
    <citation type="submission" date="2020-08" db="EMBL/GenBank/DDBJ databases">
        <title>Multicomponent nature underlies the extraordinary mechanical properties of spider dragline silk.</title>
        <authorList>
            <person name="Kono N."/>
            <person name="Nakamura H."/>
            <person name="Mori M."/>
            <person name="Yoshida Y."/>
            <person name="Ohtoshi R."/>
            <person name="Malay A.D."/>
            <person name="Moran D.A.P."/>
            <person name="Tomita M."/>
            <person name="Numata K."/>
            <person name="Arakawa K."/>
        </authorList>
    </citation>
    <scope>NUCLEOTIDE SEQUENCE</scope>
</reference>
<gene>
    <name evidence="2" type="ORF">NPIL_118351</name>
</gene>
<accession>A0A8X6P8F0</accession>
<evidence type="ECO:0000256" key="1">
    <source>
        <dbReference type="SAM" id="SignalP"/>
    </source>
</evidence>
<dbReference type="OrthoDB" id="10420659at2759"/>
<keyword evidence="1" id="KW-0732">Signal</keyword>
<comment type="caution">
    <text evidence="2">The sequence shown here is derived from an EMBL/GenBank/DDBJ whole genome shotgun (WGS) entry which is preliminary data.</text>
</comment>
<evidence type="ECO:0000313" key="3">
    <source>
        <dbReference type="Proteomes" id="UP000887013"/>
    </source>
</evidence>
<keyword evidence="3" id="KW-1185">Reference proteome</keyword>
<evidence type="ECO:0000313" key="2">
    <source>
        <dbReference type="EMBL" id="GFT53065.1"/>
    </source>
</evidence>
<feature type="signal peptide" evidence="1">
    <location>
        <begin position="1"/>
        <end position="21"/>
    </location>
</feature>
<feature type="chain" id="PRO_5036502694" evidence="1">
    <location>
        <begin position="22"/>
        <end position="157"/>
    </location>
</feature>
<dbReference type="EMBL" id="BMAW01112545">
    <property type="protein sequence ID" value="GFT53065.1"/>
    <property type="molecule type" value="Genomic_DNA"/>
</dbReference>
<organism evidence="2 3">
    <name type="scientific">Nephila pilipes</name>
    <name type="common">Giant wood spider</name>
    <name type="synonym">Nephila maculata</name>
    <dbReference type="NCBI Taxonomy" id="299642"/>
    <lineage>
        <taxon>Eukaryota</taxon>
        <taxon>Metazoa</taxon>
        <taxon>Ecdysozoa</taxon>
        <taxon>Arthropoda</taxon>
        <taxon>Chelicerata</taxon>
        <taxon>Arachnida</taxon>
        <taxon>Araneae</taxon>
        <taxon>Araneomorphae</taxon>
        <taxon>Entelegynae</taxon>
        <taxon>Araneoidea</taxon>
        <taxon>Nephilidae</taxon>
        <taxon>Nephila</taxon>
    </lineage>
</organism>
<dbReference type="Proteomes" id="UP000887013">
    <property type="component" value="Unassembled WGS sequence"/>
</dbReference>
<sequence length="157" mass="17569">MFKKLTHIILFLISVFDLTLGQLGFEEPEDTQNHLYPCWTYINCVSEEGGPERQKRDECMAPLQEADIGSGIDNVKKGYYKLETKGFLPLVEEFCSKKGSERKSAFDKITKGLTNYYMVTCSSPGGQDECGRWGDAADCVVALMEELNGQGKCEVSE</sequence>
<name>A0A8X6P8F0_NEPPI</name>
<protein>
    <submittedName>
        <fullName evidence="2">Uncharacterized protein</fullName>
    </submittedName>
</protein>